<keyword evidence="4 6" id="KW-1133">Transmembrane helix</keyword>
<gene>
    <name evidence="8" type="ORF">SAMN06265379_107100</name>
</gene>
<feature type="transmembrane region" description="Helical" evidence="6">
    <location>
        <begin position="158"/>
        <end position="178"/>
    </location>
</feature>
<dbReference type="EMBL" id="FXTB01000007">
    <property type="protein sequence ID" value="SMO77485.1"/>
    <property type="molecule type" value="Genomic_DNA"/>
</dbReference>
<dbReference type="GO" id="GO:0005886">
    <property type="term" value="C:plasma membrane"/>
    <property type="evidence" value="ECO:0007669"/>
    <property type="project" value="UniProtKB-SubCell"/>
</dbReference>
<feature type="transmembrane region" description="Helical" evidence="6">
    <location>
        <begin position="12"/>
        <end position="31"/>
    </location>
</feature>
<sequence>MSQAHQPNKSPKAYIGLLLMTSIVGFSFIFLKIGLRHTGAMHLMAYRFTAATISLFILWVFGIIKIPPLSSKKAKPLLILSLFYPLLFFTLQTFGMEHSTASEAGIIFATVPVLTLLAARIFLKEKTTILQKTGITLSIAGILFIIYHTGNLSGDTTLTGILLLLMSVLTVITYYILGKKISVNFSAIEITVWMTILAFLVFNGWSMASHIQNHTLQQYYTPLLENEFLWAVLYLGVLSSMLTSFLTNYALRHIPASQIAVFNNLSPVIAIVGGVLLLNENLFTYHIIGGLLVLTGVAMTVFFKNKDK</sequence>
<feature type="transmembrane region" description="Helical" evidence="6">
    <location>
        <begin position="283"/>
        <end position="303"/>
    </location>
</feature>
<feature type="transmembrane region" description="Helical" evidence="6">
    <location>
        <begin position="106"/>
        <end position="123"/>
    </location>
</feature>
<feature type="transmembrane region" description="Helical" evidence="6">
    <location>
        <begin position="190"/>
        <end position="208"/>
    </location>
</feature>
<evidence type="ECO:0000256" key="2">
    <source>
        <dbReference type="ARBA" id="ARBA00022475"/>
    </source>
</evidence>
<feature type="transmembrane region" description="Helical" evidence="6">
    <location>
        <begin position="135"/>
        <end position="152"/>
    </location>
</feature>
<keyword evidence="2" id="KW-1003">Cell membrane</keyword>
<keyword evidence="9" id="KW-1185">Reference proteome</keyword>
<evidence type="ECO:0000256" key="3">
    <source>
        <dbReference type="ARBA" id="ARBA00022692"/>
    </source>
</evidence>
<evidence type="ECO:0000256" key="4">
    <source>
        <dbReference type="ARBA" id="ARBA00022989"/>
    </source>
</evidence>
<feature type="transmembrane region" description="Helical" evidence="6">
    <location>
        <begin position="259"/>
        <end position="277"/>
    </location>
</feature>
<feature type="domain" description="EamA" evidence="7">
    <location>
        <begin position="159"/>
        <end position="301"/>
    </location>
</feature>
<feature type="transmembrane region" description="Helical" evidence="6">
    <location>
        <begin position="76"/>
        <end position="94"/>
    </location>
</feature>
<comment type="subcellular location">
    <subcellularLocation>
        <location evidence="1">Cell membrane</location>
        <topology evidence="1">Multi-pass membrane protein</topology>
    </subcellularLocation>
</comment>
<dbReference type="InterPro" id="IPR050638">
    <property type="entry name" value="AA-Vitamin_Transporters"/>
</dbReference>
<organism evidence="8 9">
    <name type="scientific">Saccharicrinis carchari</name>
    <dbReference type="NCBI Taxonomy" id="1168039"/>
    <lineage>
        <taxon>Bacteria</taxon>
        <taxon>Pseudomonadati</taxon>
        <taxon>Bacteroidota</taxon>
        <taxon>Bacteroidia</taxon>
        <taxon>Marinilabiliales</taxon>
        <taxon>Marinilabiliaceae</taxon>
        <taxon>Saccharicrinis</taxon>
    </lineage>
</organism>
<evidence type="ECO:0000256" key="5">
    <source>
        <dbReference type="ARBA" id="ARBA00023136"/>
    </source>
</evidence>
<evidence type="ECO:0000256" key="6">
    <source>
        <dbReference type="SAM" id="Phobius"/>
    </source>
</evidence>
<dbReference type="InterPro" id="IPR037185">
    <property type="entry name" value="EmrE-like"/>
</dbReference>
<dbReference type="InterPro" id="IPR000620">
    <property type="entry name" value="EamA_dom"/>
</dbReference>
<dbReference type="Gene3D" id="1.10.3730.20">
    <property type="match status" value="1"/>
</dbReference>
<accession>A0A521E0X3</accession>
<dbReference type="AlphaFoldDB" id="A0A521E0X3"/>
<dbReference type="PANTHER" id="PTHR32322:SF18">
    <property type="entry name" value="S-ADENOSYLMETHIONINE_S-ADENOSYLHOMOCYSTEINE TRANSPORTER"/>
    <property type="match status" value="1"/>
</dbReference>
<evidence type="ECO:0000256" key="1">
    <source>
        <dbReference type="ARBA" id="ARBA00004651"/>
    </source>
</evidence>
<proteinExistence type="predicted"/>
<keyword evidence="3 6" id="KW-0812">Transmembrane</keyword>
<evidence type="ECO:0000259" key="7">
    <source>
        <dbReference type="Pfam" id="PF00892"/>
    </source>
</evidence>
<dbReference type="PANTHER" id="PTHR32322">
    <property type="entry name" value="INNER MEMBRANE TRANSPORTER"/>
    <property type="match status" value="1"/>
</dbReference>
<feature type="domain" description="EamA" evidence="7">
    <location>
        <begin position="13"/>
        <end position="146"/>
    </location>
</feature>
<reference evidence="8 9" key="1">
    <citation type="submission" date="2017-05" db="EMBL/GenBank/DDBJ databases">
        <authorList>
            <person name="Varghese N."/>
            <person name="Submissions S."/>
        </authorList>
    </citation>
    <scope>NUCLEOTIDE SEQUENCE [LARGE SCALE GENOMIC DNA]</scope>
    <source>
        <strain evidence="8 9">DSM 27040</strain>
    </source>
</reference>
<name>A0A521E0X3_SACCC</name>
<keyword evidence="5 6" id="KW-0472">Membrane</keyword>
<protein>
    <submittedName>
        <fullName evidence="8">Permease of the drug/metabolite transporter (DMT) superfamily</fullName>
    </submittedName>
</protein>
<dbReference type="Proteomes" id="UP000319040">
    <property type="component" value="Unassembled WGS sequence"/>
</dbReference>
<dbReference type="OrthoDB" id="1098926at2"/>
<evidence type="ECO:0000313" key="9">
    <source>
        <dbReference type="Proteomes" id="UP000319040"/>
    </source>
</evidence>
<feature type="transmembrane region" description="Helical" evidence="6">
    <location>
        <begin position="43"/>
        <end position="64"/>
    </location>
</feature>
<dbReference type="SUPFAM" id="SSF103481">
    <property type="entry name" value="Multidrug resistance efflux transporter EmrE"/>
    <property type="match status" value="2"/>
</dbReference>
<dbReference type="Pfam" id="PF00892">
    <property type="entry name" value="EamA"/>
    <property type="match status" value="2"/>
</dbReference>
<feature type="transmembrane region" description="Helical" evidence="6">
    <location>
        <begin position="228"/>
        <end position="247"/>
    </location>
</feature>
<evidence type="ECO:0000313" key="8">
    <source>
        <dbReference type="EMBL" id="SMO77485.1"/>
    </source>
</evidence>
<dbReference type="RefSeq" id="WP_142533982.1">
    <property type="nucleotide sequence ID" value="NZ_FXTB01000007.1"/>
</dbReference>